<evidence type="ECO:0000313" key="4">
    <source>
        <dbReference type="Proteomes" id="UP000605986"/>
    </source>
</evidence>
<feature type="region of interest" description="Disordered" evidence="1">
    <location>
        <begin position="367"/>
        <end position="403"/>
    </location>
</feature>
<feature type="compositionally biased region" description="Low complexity" evidence="1">
    <location>
        <begin position="390"/>
        <end position="402"/>
    </location>
</feature>
<dbReference type="InterPro" id="IPR000253">
    <property type="entry name" value="FHA_dom"/>
</dbReference>
<feature type="domain" description="FHA" evidence="2">
    <location>
        <begin position="117"/>
        <end position="174"/>
    </location>
</feature>
<dbReference type="EMBL" id="JAADJG010000720">
    <property type="protein sequence ID" value="KAF4438675.1"/>
    <property type="molecule type" value="Genomic_DNA"/>
</dbReference>
<feature type="compositionally biased region" description="Polar residues" evidence="1">
    <location>
        <begin position="1"/>
        <end position="10"/>
    </location>
</feature>
<protein>
    <recommendedName>
        <fullName evidence="2">FHA domain-containing protein</fullName>
    </recommendedName>
</protein>
<dbReference type="PROSITE" id="PS50006">
    <property type="entry name" value="FHA_DOMAIN"/>
    <property type="match status" value="1"/>
</dbReference>
<feature type="region of interest" description="Disordered" evidence="1">
    <location>
        <begin position="1"/>
        <end position="100"/>
    </location>
</feature>
<organism evidence="3 4">
    <name type="scientific">Fusarium austroafricanum</name>
    <dbReference type="NCBI Taxonomy" id="2364996"/>
    <lineage>
        <taxon>Eukaryota</taxon>
        <taxon>Fungi</taxon>
        <taxon>Dikarya</taxon>
        <taxon>Ascomycota</taxon>
        <taxon>Pezizomycotina</taxon>
        <taxon>Sordariomycetes</taxon>
        <taxon>Hypocreomycetidae</taxon>
        <taxon>Hypocreales</taxon>
        <taxon>Nectriaceae</taxon>
        <taxon>Fusarium</taxon>
        <taxon>Fusarium concolor species complex</taxon>
    </lineage>
</organism>
<dbReference type="AlphaFoldDB" id="A0A8H4NKN6"/>
<dbReference type="OrthoDB" id="5348546at2759"/>
<proteinExistence type="predicted"/>
<dbReference type="Proteomes" id="UP000605986">
    <property type="component" value="Unassembled WGS sequence"/>
</dbReference>
<feature type="compositionally biased region" description="Low complexity" evidence="1">
    <location>
        <begin position="234"/>
        <end position="259"/>
    </location>
</feature>
<comment type="caution">
    <text evidence="3">The sequence shown here is derived from an EMBL/GenBank/DDBJ whole genome shotgun (WGS) entry which is preliminary data.</text>
</comment>
<reference evidence="3" key="1">
    <citation type="submission" date="2020-01" db="EMBL/GenBank/DDBJ databases">
        <title>Identification and distribution of gene clusters putatively required for synthesis of sphingolipid metabolism inhibitors in phylogenetically diverse species of the filamentous fungus Fusarium.</title>
        <authorList>
            <person name="Kim H.-S."/>
            <person name="Busman M."/>
            <person name="Brown D.W."/>
            <person name="Divon H."/>
            <person name="Uhlig S."/>
            <person name="Proctor R.H."/>
        </authorList>
    </citation>
    <scope>NUCLEOTIDE SEQUENCE</scope>
    <source>
        <strain evidence="3">NRRL 53441</strain>
    </source>
</reference>
<keyword evidence="4" id="KW-1185">Reference proteome</keyword>
<feature type="compositionally biased region" description="Polar residues" evidence="1">
    <location>
        <begin position="78"/>
        <end position="90"/>
    </location>
</feature>
<gene>
    <name evidence="3" type="ORF">F53441_12748</name>
</gene>
<evidence type="ECO:0000313" key="3">
    <source>
        <dbReference type="EMBL" id="KAF4438675.1"/>
    </source>
</evidence>
<sequence length="525" mass="57491">MNSVGSSPRKGSSAEPTLPTMKPYSLAGAKRSAPSLLPPFEPLSSSPNLPRPVKRQNLGSGSGSGRSRAHLKYPTPVPTSSTGILSSSPPQRAASATERAPLAAVPAVELSENGETLVMGRSSNSSHYQISADRLVSRVHVKARYVAAASLLEPSKIEIICNGWNGLKLHSQGRTWELFKGDSFTSETEGSEIIIDVQNSRVLVQWPKRALDHLSDTTWDSPPCQARAQAILQSSPPRRASRIASPESPTPASLSSSRRLQALLPGQRDIEIYEDVDAEPELPEHRHDPTSINVSMCTEVTASFSSEISDTEDHNPDEENDPIIHSFGPFGADISCRLASITTKSPKVFKGVKRAINPLHSAIASDLFAPRQIPAPPQSPRKQQVRDESPLSSPPRVSSPTPEIFKMSFDSHPAVGNHVINQLAYSRLSSTPLSTIMAHLPTEEKRDISKDDLRDVIESTPCIGIIERQGKDAAGKPLESEYYYIPEKDDDQQRRLAVTDGLRKPSLRACRKQHKQYYWKRPKTP</sequence>
<evidence type="ECO:0000259" key="2">
    <source>
        <dbReference type="PROSITE" id="PS50006"/>
    </source>
</evidence>
<name>A0A8H4NKN6_9HYPO</name>
<evidence type="ECO:0000256" key="1">
    <source>
        <dbReference type="SAM" id="MobiDB-lite"/>
    </source>
</evidence>
<accession>A0A8H4NKN6</accession>
<feature type="region of interest" description="Disordered" evidence="1">
    <location>
        <begin position="232"/>
        <end position="259"/>
    </location>
</feature>